<feature type="compositionally biased region" description="Basic residues" evidence="9">
    <location>
        <begin position="849"/>
        <end position="860"/>
    </location>
</feature>
<dbReference type="InterPro" id="IPR036872">
    <property type="entry name" value="CH_dom_sf"/>
</dbReference>
<dbReference type="Gene3D" id="1.10.418.10">
    <property type="entry name" value="Calponin-like domain"/>
    <property type="match status" value="2"/>
</dbReference>
<proteinExistence type="inferred from homology"/>
<feature type="compositionally biased region" description="Polar residues" evidence="9">
    <location>
        <begin position="1186"/>
        <end position="1199"/>
    </location>
</feature>
<evidence type="ECO:0000256" key="3">
    <source>
        <dbReference type="ARBA" id="ARBA00022467"/>
    </source>
</evidence>
<feature type="compositionally biased region" description="Polar residues" evidence="9">
    <location>
        <begin position="3505"/>
        <end position="3518"/>
    </location>
</feature>
<comment type="subcellular location">
    <subcellularLocation>
        <location evidence="1">Cytoplasm</location>
        <location evidence="1">Cytoskeleton</location>
    </subcellularLocation>
</comment>
<sequence length="3711" mass="426349">MEAEEDGRGRVRELQEQRMTVQKKTFTKWMNSVFSKNKENVELTDVYTELKTGVALIRLLELISRETLPPPSRRTLRVHCLENNSIAIGFLKTKIRVDLIGPENVVDGDRTLILGLLWIIILRFQIGPINLDKADGGSVAHRSAKEALLIWCQRKTPDLFDYRRLHGDNPRRNLEHAFSVAEREFSIMQLLEVDDMVVPHPDEKSIMTYVSLYYHYFSKMKQGQTIVGMLMELDDMKVRYERMVSDLLHWIKAKVVELNDRRFPNSLREMQTLVSSFKTYRTVEKPPKYQERGTIEAHLFSLKTQLAANNQRAFNPPEGKTLSDIEKSWALLERAEHERERALQGALLRLQSLEQLAQKFGRKAALREGYLEDTLRLIRRQDVRGPSTLEEAQAAGRRLEALATDALAREPRFGALRDMAESIERGNYHSKEQIIGREDSIRCRWTDLLQQLQEHRGLLGNVIKALGVLRDIELVSQELKELQSQAGSSDLGKQLAEVESLLQKQDLLEAQISAHGETIASISGAALKVQHRSRRQLEAQFRLFEFFHDSEELEAWLYERWLRLQTSGLGRDLNHIELAQHKHKALEAEIQAQESVYRGVLGRGQDQLSKQSQVELRAVQKWIRTLKRQWSRLTDEVTGRRDRLRAAAAIKQYFADVAEANSWLGDRKPLLTSEDRGKDESSTAVLLQRHLRLEKEMAAYASEMKRMSEQARSAAQLTDLTAEPQQSKMIQYSDSSGEEEEPGAATTSPSPKGGRGSVGHAPPHEENKAKVCFRYSRGQFPWDRNEIVTVVSDEPDGDQVLDGDRVLARDGRGNQQLIPKTFLTLLPPTALTNPPADSTNGAPESQSRKLSRRRRSRSMRRSTSEIQTTWLPDPQYERDTVESTQTGLDQDYNSLYNLVTSKTKILQETLRLHRFYNSCQEFESWMEDKENVLSTFSTDADNLGVVQAKYENFLTELVSGRGQLDDIIRMAEELVKSGHSKQREIQARQRTVSNRWDRVQRLKDEKGHELLSTADVQSFLQSCDEAKAQLQAQLSQLEAADVGCSSSFTLLSEEKNQAQALREVQTLEAKISYLKSVAKMKQDCNPAESAAIMEEVRGLEALLKQVKLRAAERQRLLEEARRLQSFQQQARELQRWAASARERLLQEEAAADVASAVALLEQHQELRTEMEEQRSRLTETKKLGESLQQSSSNRTTGSADIQQTLDSLTADWSKLDRLWTSGKQRLEQGVELQRLNQEADRIEATLSGHEARLRVKDVGDSVESVHGLLGRQEELEGLLKALDQRVDHFSERSLELVNQQHYAAKHIKERSRSLQRANRRLRDGSSHRRSLLLDSKKYQEFQRDADELLLWMEEKFKVAEDESYRDPTNVLRKLKRHEAAEREMQANQVWLDKLVQLGQEMLADEHHNSQSISRKTTQLSSRWRRLQDKMADRGDKLRQAGQQEQLMELLQDAKLKIEAIQWMLSNAATSHDLRTSRQLLKEHQQLEQEAKELAEKINSIVSRAKHLATKHFDSHRILQETDTYLTLFKSLQKPLDRRRAHLEASVLLFGFYHDVDLELSWISEHLPAPGSMGHDKSLSGAISLMQKHRELQAEVNAHWKHLSHVLEKGRGLAKTSKSDEEEVLQRCSHLSAEWEELEEACNRRAAHLSKAVTREQLLLDCSELESRLSETISLVNTDDCGKDQLATQSLLTKHQVLEGQLKVLEVEVEALGDQVEQAVQNWSVEELSRPFSHLSSLNQQLQHQAALRGQRLKEVLLVHEFRRESSELEDWMNQQRQTAESQDLGNDYQHVQLLRGKFEGFLKQLEVGEERLQSCGDAATRLLRSKHPQSAAVRAALQELSACWEDLKGMASERQDQLLTAEECHRCHQELTDALMLIQERQKSIPDDVAKDLRGVMSQLRKHEALLHELAATEQQLQEQLDAVDHILDLCTPQLKLRLQDVQHNVVERWEGLRLHTEQREEELKWACQRHLFFNTAQDYLLWCGQLIGAMAAEESISDLATADLQLAQHQQLWAEMEARQETYQQAVDMGKELQTRDQSDRTEVLEKLGALQAERHKLEDQWNQKQSWLETVHLEQLFYRDVSGVDKTSSAQEVLLKNGTLGNSVDETEGLIKRHEAFEKLLGSQDDKLLSLKESCDRLQEQLSRKKSGRVQNRLRALLQRRDRIKELSVKRRQELELSWTMCVFSRDVAEAEEWVSERLHKMAEDGKADLSDLRTKMKLLQKHQVFEAEILAHGEIISSVLQAGEELVSLRRPRAEQVKRSAGALRLHWEELKKAVAARGKALEDKRDFLEFLQKVEEVEAWIRQKEVMVNVGDVGKDYEHGVQLLKRLGEFRGGGDGEATVDDAHVTAIDRLAARLVRRQSADELATVRQRRQRLNDRWSKFHGDLAAYKRKLEAALVIHALVRELEEVRDRANEKGQGCGSDVESVENLIRRHEETEREAGVIQERSKALEEEAASRDLKAPSAMSDKLRNKQTEAQEALRSLDKEVKHRKEQLQEAHQLQLFKANQRLLLDWSVKQSKEMSEKVLPKTRAEAERLILEHQDWKTEITARAERIDSVRDFGLGLIRSGHRSKAEIQTALKQLEVAKAGLDRAWVERSRTLEQARTLQVFFTSVEQCESWLSNKEAFLSNQDQGSSVTEVETLQRKHSQFEESVQAQLDQLDQVEQLGQNMIQQNHYESDSIRAKSRALAVRRTQLQQQSRSRHKALDQSLQLQMFLSSSYQACVWLNERNAVALDESWRELTNLQAKLLKHQSFEAEILGNRYRVDTLAKDGEKLLSESVSSEAKVGPRLKELTDAWDALIHNCGEKKTRLQEAYQFQRSLDDVDQCVSSVERELTNEDCGSDLPSVSRLLKLLQALEDESLVETAKTLQSQGNFLAEEIQTRVSHTINRYHGLSEPLQSRGETLEAWQVLFQFYRDVEEEVAWLSDRLPSVTAPDLGSSQNGSRQLLHRHQVRGRHFASHDIRERLEELRRLHDELTTEVERKRKLLQEALSIYTFLSEVSELELWLDEQLAGLESMDCGRSQEATEAQLRRLDSVDVELENQRRTVERLRESGGSLQHLGHPNSRLVADALPPMLECFESVIRLSASRRAALEDRLRLYVFEREATELQTWLTSKKTSAESEDCGQDLEDVEVLQKKLEVLVSEVSGLCRSRLMSVQQLGRGLQRDGPARRMDDSLSRLWDELSSSIRNREQSLQSAREVHQFNHDVDELKGWMAEKEAVLDSDEQDHDLQSVQTLLRQHKALERDLVLISEEVTRSQEEGGALSRRQPQSRLSVAQRLQDLDACWTRLQDKASQRRRRLGQAQDVQRYLSHWTELITWLKEIHSLMRGEAQSVEGADLEQLIKKHNEYRVQMGRQLGKSQAAKDEGRRLMEDGNLMSQEVEQRVLELEELESQVEQLWEETRLLYEEQLEISLLQRELEQAEHWLSSYENTLTAEDYGDSVSDVMELLKRQEDLEAMIQAQSERFIALQEKKTQREKRLHGKEDKDVQDRKPPARVSSLRSKPSETQSGFSSRDIVHRTSVSPEDDRPPRSKPPLTPKTSLFSTERKFGHRSEPVNQSEKATTPPDSPPPVRRLVAPSKPRPVAERPTPTERPEPPDSPAPPTRTQGLDHWEEVFAVLEGETLGLFKDPAAAAQRTSRWPPIDVSGAVCKENRFYRRKENTFRVTLDDGSQYLFAASSRELQLLWVTRIQNRPESDGSDSDDSG</sequence>
<feature type="region of interest" description="Disordered" evidence="9">
    <location>
        <begin position="818"/>
        <end position="867"/>
    </location>
</feature>
<evidence type="ECO:0000256" key="6">
    <source>
        <dbReference type="ARBA" id="ARBA00023203"/>
    </source>
</evidence>
<dbReference type="Pfam" id="PF00307">
    <property type="entry name" value="CH"/>
    <property type="match status" value="2"/>
</dbReference>
<dbReference type="PROSITE" id="PS00019">
    <property type="entry name" value="ACTININ_1"/>
    <property type="match status" value="1"/>
</dbReference>
<evidence type="ECO:0008006" key="14">
    <source>
        <dbReference type="Google" id="ProtNLM"/>
    </source>
</evidence>
<dbReference type="FunFam" id="1.20.58.60:FF:000172">
    <property type="entry name" value="Spectrin beta chain"/>
    <property type="match status" value="1"/>
</dbReference>
<dbReference type="PROSITE" id="PS00020">
    <property type="entry name" value="ACTININ_2"/>
    <property type="match status" value="1"/>
</dbReference>
<feature type="region of interest" description="Disordered" evidence="9">
    <location>
        <begin position="3477"/>
        <end position="3614"/>
    </location>
</feature>
<comment type="similarity">
    <text evidence="2">Belongs to the spectrin family.</text>
</comment>
<dbReference type="PROSITE" id="PS50021">
    <property type="entry name" value="CH"/>
    <property type="match status" value="1"/>
</dbReference>
<dbReference type="PROSITE" id="PS50003">
    <property type="entry name" value="PH_DOMAIN"/>
    <property type="match status" value="1"/>
</dbReference>
<dbReference type="Gene3D" id="1.20.58.60">
    <property type="match status" value="22"/>
</dbReference>
<evidence type="ECO:0000256" key="4">
    <source>
        <dbReference type="ARBA" id="ARBA00022490"/>
    </source>
</evidence>
<feature type="region of interest" description="Disordered" evidence="9">
    <location>
        <begin position="704"/>
        <end position="765"/>
    </location>
</feature>
<feature type="compositionally biased region" description="Basic and acidic residues" evidence="9">
    <location>
        <begin position="3589"/>
        <end position="3602"/>
    </location>
</feature>
<feature type="coiled-coil region" evidence="8">
    <location>
        <begin position="1476"/>
        <end position="1503"/>
    </location>
</feature>
<evidence type="ECO:0000256" key="9">
    <source>
        <dbReference type="SAM" id="MobiDB-lite"/>
    </source>
</evidence>
<dbReference type="InterPro" id="IPR018159">
    <property type="entry name" value="Spectrin/alpha-actinin"/>
</dbReference>
<feature type="compositionally biased region" description="Low complexity" evidence="9">
    <location>
        <begin position="818"/>
        <end position="835"/>
    </location>
</feature>
<evidence type="ECO:0000313" key="13">
    <source>
        <dbReference type="Proteomes" id="UP000438429"/>
    </source>
</evidence>
<dbReference type="GO" id="GO:0005737">
    <property type="term" value="C:cytoplasm"/>
    <property type="evidence" value="ECO:0007669"/>
    <property type="project" value="UniProtKB-ARBA"/>
</dbReference>
<feature type="compositionally biased region" description="Polar residues" evidence="9">
    <location>
        <begin position="710"/>
        <end position="735"/>
    </location>
</feature>
<dbReference type="InterPro" id="IPR002017">
    <property type="entry name" value="Spectrin_repeat"/>
</dbReference>
<feature type="coiled-coil region" evidence="8">
    <location>
        <begin position="1694"/>
        <end position="1721"/>
    </location>
</feature>
<dbReference type="EMBL" id="VEVO01000003">
    <property type="protein sequence ID" value="KAF0043781.1"/>
    <property type="molecule type" value="Genomic_DNA"/>
</dbReference>
<dbReference type="FunFam" id="1.20.58.60:FF:000011">
    <property type="entry name" value="Spectrin beta chain"/>
    <property type="match status" value="1"/>
</dbReference>
<accession>A0A6A4TLN5</accession>
<keyword evidence="8" id="KW-0175">Coiled coil</keyword>
<dbReference type="InterPro" id="IPR011993">
    <property type="entry name" value="PH-like_dom_sf"/>
</dbReference>
<comment type="caution">
    <text evidence="12">The sequence shown here is derived from an EMBL/GenBank/DDBJ whole genome shotgun (WGS) entry which is preliminary data.</text>
</comment>
<feature type="coiled-coil region" evidence="8">
    <location>
        <begin position="1020"/>
        <end position="1070"/>
    </location>
</feature>
<keyword evidence="7" id="KW-0206">Cytoskeleton</keyword>
<feature type="compositionally biased region" description="Basic and acidic residues" evidence="9">
    <location>
        <begin position="3488"/>
        <end position="3499"/>
    </location>
</feature>
<evidence type="ECO:0000256" key="8">
    <source>
        <dbReference type="SAM" id="Coils"/>
    </source>
</evidence>
<keyword evidence="6" id="KW-0009">Actin-binding</keyword>
<keyword evidence="4" id="KW-0963">Cytoplasm</keyword>
<feature type="compositionally biased region" description="Basic and acidic residues" evidence="9">
    <location>
        <begin position="1168"/>
        <end position="1184"/>
    </location>
</feature>
<dbReference type="Pfam" id="PF00435">
    <property type="entry name" value="Spectrin"/>
    <property type="match status" value="24"/>
</dbReference>
<feature type="coiled-coil region" evidence="8">
    <location>
        <begin position="2964"/>
        <end position="2994"/>
    </location>
</feature>
<keyword evidence="3" id="KW-0117">Actin capping</keyword>
<reference evidence="12 13" key="1">
    <citation type="submission" date="2019-06" db="EMBL/GenBank/DDBJ databases">
        <title>Draft genomes of female and male turbot (Scophthalmus maximus).</title>
        <authorList>
            <person name="Xu H."/>
            <person name="Xu X.-W."/>
            <person name="Shao C."/>
            <person name="Chen S."/>
        </authorList>
    </citation>
    <scope>NUCLEOTIDE SEQUENCE [LARGE SCALE GENOMIC DNA]</scope>
    <source>
        <strain evidence="12">Ysfricsl-2016a</strain>
        <tissue evidence="12">Blood</tissue>
    </source>
</reference>
<dbReference type="PANTHER" id="PTHR11915">
    <property type="entry name" value="SPECTRIN/FILAMIN RELATED CYTOSKELETAL PROTEIN"/>
    <property type="match status" value="1"/>
</dbReference>
<dbReference type="Gene3D" id="2.30.29.30">
    <property type="entry name" value="Pleckstrin-homology domain (PH domain)/Phosphotyrosine-binding domain (PTB)"/>
    <property type="match status" value="1"/>
</dbReference>
<dbReference type="Proteomes" id="UP000438429">
    <property type="component" value="Unassembled WGS sequence"/>
</dbReference>
<feature type="coiled-coil region" evidence="8">
    <location>
        <begin position="2430"/>
        <end position="2504"/>
    </location>
</feature>
<protein>
    <recommendedName>
        <fullName evidence="14">Spectrin beta chain, non-erythrocytic 5</fullName>
    </recommendedName>
</protein>
<gene>
    <name evidence="12" type="ORF">F2P81_002939</name>
</gene>
<name>A0A6A4TLN5_SCOMX</name>
<organism evidence="12 13">
    <name type="scientific">Scophthalmus maximus</name>
    <name type="common">Turbot</name>
    <name type="synonym">Psetta maxima</name>
    <dbReference type="NCBI Taxonomy" id="52904"/>
    <lineage>
        <taxon>Eukaryota</taxon>
        <taxon>Metazoa</taxon>
        <taxon>Chordata</taxon>
        <taxon>Craniata</taxon>
        <taxon>Vertebrata</taxon>
        <taxon>Euteleostomi</taxon>
        <taxon>Actinopterygii</taxon>
        <taxon>Neopterygii</taxon>
        <taxon>Teleostei</taxon>
        <taxon>Neoteleostei</taxon>
        <taxon>Acanthomorphata</taxon>
        <taxon>Carangaria</taxon>
        <taxon>Pleuronectiformes</taxon>
        <taxon>Pleuronectoidei</taxon>
        <taxon>Scophthalmidae</taxon>
        <taxon>Scophthalmus</taxon>
    </lineage>
</organism>
<feature type="region of interest" description="Disordered" evidence="9">
    <location>
        <begin position="1168"/>
        <end position="1199"/>
    </location>
</feature>
<feature type="domain" description="Calponin-homology (CH)" evidence="11">
    <location>
        <begin position="20"/>
        <end position="125"/>
    </location>
</feature>
<feature type="coiled-coil region" evidence="8">
    <location>
        <begin position="3239"/>
        <end position="3266"/>
    </location>
</feature>
<evidence type="ECO:0000256" key="1">
    <source>
        <dbReference type="ARBA" id="ARBA00004245"/>
    </source>
</evidence>
<dbReference type="GO" id="GO:0003779">
    <property type="term" value="F:actin binding"/>
    <property type="evidence" value="ECO:0007669"/>
    <property type="project" value="UniProtKB-KW"/>
</dbReference>
<dbReference type="SMART" id="SM00033">
    <property type="entry name" value="CH"/>
    <property type="match status" value="2"/>
</dbReference>
<evidence type="ECO:0000259" key="10">
    <source>
        <dbReference type="PROSITE" id="PS50003"/>
    </source>
</evidence>
<dbReference type="SUPFAM" id="SSF50729">
    <property type="entry name" value="PH domain-like"/>
    <property type="match status" value="1"/>
</dbReference>
<dbReference type="SMART" id="SM00150">
    <property type="entry name" value="SPEC"/>
    <property type="match status" value="29"/>
</dbReference>
<dbReference type="InterPro" id="IPR001715">
    <property type="entry name" value="CH_dom"/>
</dbReference>
<evidence type="ECO:0000259" key="11">
    <source>
        <dbReference type="PROSITE" id="PS50021"/>
    </source>
</evidence>
<feature type="coiled-coil region" evidence="8">
    <location>
        <begin position="1232"/>
        <end position="1292"/>
    </location>
</feature>
<dbReference type="GO" id="GO:0016020">
    <property type="term" value="C:membrane"/>
    <property type="evidence" value="ECO:0007669"/>
    <property type="project" value="UniProtKB-ARBA"/>
</dbReference>
<dbReference type="CDD" id="cd21247">
    <property type="entry name" value="CH_SPTBN5_rpt1"/>
    <property type="match status" value="1"/>
</dbReference>
<feature type="domain" description="PH" evidence="10">
    <location>
        <begin position="3618"/>
        <end position="3701"/>
    </location>
</feature>
<dbReference type="GO" id="GO:0051693">
    <property type="term" value="P:actin filament capping"/>
    <property type="evidence" value="ECO:0007669"/>
    <property type="project" value="UniProtKB-KW"/>
</dbReference>
<dbReference type="SUPFAM" id="SSF46966">
    <property type="entry name" value="Spectrin repeat"/>
    <property type="match status" value="24"/>
</dbReference>
<keyword evidence="5" id="KW-0677">Repeat</keyword>
<dbReference type="InterPro" id="IPR001589">
    <property type="entry name" value="Actinin_actin-bd_CS"/>
</dbReference>
<evidence type="ECO:0000256" key="2">
    <source>
        <dbReference type="ARBA" id="ARBA00006826"/>
    </source>
</evidence>
<dbReference type="InterPro" id="IPR001849">
    <property type="entry name" value="PH_domain"/>
</dbReference>
<dbReference type="Pfam" id="PF00169">
    <property type="entry name" value="PH"/>
    <property type="match status" value="1"/>
</dbReference>
<dbReference type="SUPFAM" id="SSF47576">
    <property type="entry name" value="Calponin-homology domain, CH-domain"/>
    <property type="match status" value="1"/>
</dbReference>
<dbReference type="GO" id="GO:0005856">
    <property type="term" value="C:cytoskeleton"/>
    <property type="evidence" value="ECO:0007669"/>
    <property type="project" value="UniProtKB-SubCell"/>
</dbReference>
<feature type="region of interest" description="Disordered" evidence="9">
    <location>
        <begin position="1307"/>
        <end position="1326"/>
    </location>
</feature>
<evidence type="ECO:0000256" key="7">
    <source>
        <dbReference type="ARBA" id="ARBA00023212"/>
    </source>
</evidence>
<dbReference type="CDD" id="cd00176">
    <property type="entry name" value="SPEC"/>
    <property type="match status" value="17"/>
</dbReference>
<dbReference type="FunFam" id="1.20.58.60:FF:000007">
    <property type="entry name" value="Spectrin alpha chain non-erythrocytic 1"/>
    <property type="match status" value="1"/>
</dbReference>
<evidence type="ECO:0000313" key="12">
    <source>
        <dbReference type="EMBL" id="KAF0043781.1"/>
    </source>
</evidence>
<feature type="compositionally biased region" description="Basic and acidic residues" evidence="9">
    <location>
        <begin position="3551"/>
        <end position="3560"/>
    </location>
</feature>
<evidence type="ECO:0000256" key="5">
    <source>
        <dbReference type="ARBA" id="ARBA00022737"/>
    </source>
</evidence>